<protein>
    <submittedName>
        <fullName evidence="1">Uncharacterized protein</fullName>
    </submittedName>
</protein>
<accession>A0A285EHF2</accession>
<proteinExistence type="predicted"/>
<sequence length="86" mass="8978">MRTVVVTDPSRADAGEARTLGAYGVATVHEGPSEHPGADVHHLCLQLGVDETTVSDQPRVVRSGVVRTARTLFDGIACLRAEGGLA</sequence>
<dbReference type="RefSeq" id="WP_097208494.1">
    <property type="nucleotide sequence ID" value="NZ_JACHXB010000002.1"/>
</dbReference>
<keyword evidence="2" id="KW-1185">Reference proteome</keyword>
<organism evidence="1 2">
    <name type="scientific">Geodermatophilus sabuli</name>
    <dbReference type="NCBI Taxonomy" id="1564158"/>
    <lineage>
        <taxon>Bacteria</taxon>
        <taxon>Bacillati</taxon>
        <taxon>Actinomycetota</taxon>
        <taxon>Actinomycetes</taxon>
        <taxon>Geodermatophilales</taxon>
        <taxon>Geodermatophilaceae</taxon>
        <taxon>Geodermatophilus</taxon>
    </lineage>
</organism>
<dbReference type="AlphaFoldDB" id="A0A285EHF2"/>
<name>A0A285EHF2_9ACTN</name>
<evidence type="ECO:0000313" key="2">
    <source>
        <dbReference type="Proteomes" id="UP000219514"/>
    </source>
</evidence>
<reference evidence="1 2" key="1">
    <citation type="submission" date="2017-09" db="EMBL/GenBank/DDBJ databases">
        <authorList>
            <person name="Ehlers B."/>
            <person name="Leendertz F.H."/>
        </authorList>
    </citation>
    <scope>NUCLEOTIDE SEQUENCE [LARGE SCALE GENOMIC DNA]</scope>
    <source>
        <strain evidence="1 2">DSM 46844</strain>
    </source>
</reference>
<dbReference type="EMBL" id="OBDO01000011">
    <property type="protein sequence ID" value="SNX98562.1"/>
    <property type="molecule type" value="Genomic_DNA"/>
</dbReference>
<gene>
    <name evidence="1" type="ORF">SAMN06893097_11176</name>
</gene>
<dbReference type="Proteomes" id="UP000219514">
    <property type="component" value="Unassembled WGS sequence"/>
</dbReference>
<evidence type="ECO:0000313" key="1">
    <source>
        <dbReference type="EMBL" id="SNX98562.1"/>
    </source>
</evidence>